<dbReference type="CDD" id="cd11069">
    <property type="entry name" value="CYP_FUM15-like"/>
    <property type="match status" value="1"/>
</dbReference>
<dbReference type="GO" id="GO:0016705">
    <property type="term" value="F:oxidoreductase activity, acting on paired donors, with incorporation or reduction of molecular oxygen"/>
    <property type="evidence" value="ECO:0007669"/>
    <property type="project" value="InterPro"/>
</dbReference>
<evidence type="ECO:0000313" key="15">
    <source>
        <dbReference type="Proteomes" id="UP000242287"/>
    </source>
</evidence>
<dbReference type="SUPFAM" id="SSF48264">
    <property type="entry name" value="Cytochrome P450"/>
    <property type="match status" value="1"/>
</dbReference>
<evidence type="ECO:0000256" key="1">
    <source>
        <dbReference type="ARBA" id="ARBA00001971"/>
    </source>
</evidence>
<feature type="binding site" description="axial binding residue" evidence="13">
    <location>
        <position position="479"/>
    </location>
    <ligand>
        <name>heme</name>
        <dbReference type="ChEBI" id="CHEBI:30413"/>
    </ligand>
    <ligandPart>
        <name>Fe</name>
        <dbReference type="ChEBI" id="CHEBI:18248"/>
    </ligandPart>
</feature>
<dbReference type="PANTHER" id="PTHR24305">
    <property type="entry name" value="CYTOCHROME P450"/>
    <property type="match status" value="1"/>
</dbReference>
<comment type="cofactor">
    <cofactor evidence="1 13">
        <name>heme</name>
        <dbReference type="ChEBI" id="CHEBI:30413"/>
    </cofactor>
</comment>
<dbReference type="EMBL" id="KZ301981">
    <property type="protein sequence ID" value="PFH52187.1"/>
    <property type="molecule type" value="Genomic_DNA"/>
</dbReference>
<evidence type="ECO:0000256" key="13">
    <source>
        <dbReference type="PIRSR" id="PIRSR602401-1"/>
    </source>
</evidence>
<accession>A0A2A9NV82</accession>
<dbReference type="Proteomes" id="UP000242287">
    <property type="component" value="Unassembled WGS sequence"/>
</dbReference>
<protein>
    <recommendedName>
        <fullName evidence="16">Cytochrome P450</fullName>
    </recommendedName>
</protein>
<keyword evidence="8" id="KW-1133">Transmembrane helix</keyword>
<name>A0A2A9NV82_9AGAR</name>
<organism evidence="14 15">
    <name type="scientific">Amanita thiersii Skay4041</name>
    <dbReference type="NCBI Taxonomy" id="703135"/>
    <lineage>
        <taxon>Eukaryota</taxon>
        <taxon>Fungi</taxon>
        <taxon>Dikarya</taxon>
        <taxon>Basidiomycota</taxon>
        <taxon>Agaricomycotina</taxon>
        <taxon>Agaricomycetes</taxon>
        <taxon>Agaricomycetidae</taxon>
        <taxon>Agaricales</taxon>
        <taxon>Pluteineae</taxon>
        <taxon>Amanitaceae</taxon>
        <taxon>Amanita</taxon>
    </lineage>
</organism>
<evidence type="ECO:0000256" key="11">
    <source>
        <dbReference type="ARBA" id="ARBA00023033"/>
    </source>
</evidence>
<evidence type="ECO:0000256" key="6">
    <source>
        <dbReference type="ARBA" id="ARBA00022692"/>
    </source>
</evidence>
<keyword evidence="9" id="KW-0560">Oxidoreductase</keyword>
<evidence type="ECO:0008006" key="16">
    <source>
        <dbReference type="Google" id="ProtNLM"/>
    </source>
</evidence>
<keyword evidence="5 13" id="KW-0349">Heme</keyword>
<comment type="subcellular location">
    <subcellularLocation>
        <location evidence="2">Membrane</location>
    </subcellularLocation>
</comment>
<keyword evidence="12" id="KW-0472">Membrane</keyword>
<evidence type="ECO:0000256" key="7">
    <source>
        <dbReference type="ARBA" id="ARBA00022723"/>
    </source>
</evidence>
<sequence>MSDITISLASLAILLVVYRLYKRWRRISIAHVPGPEPVSFLLGNLGEIYQCQAMEAEFKWQQIYGDVVRFKASFGEDRLLVSDPKALQYIYQTAGYRFHKQPERREMTRLISGRGILWADGAIHRRHRKVMLPGFGGPEVKAFIPLFSAIASQLTEKWKEIISDGSGESAVIDVPHWASRATMDAIGEAAFDYRFGVIDHEGNALGKAYFNLFADTFGTPSKAQIIATSIMGHIPTQILEWLGDYLPSPKLHHARHTAEVATNVAKSLVDSKFKALLQGQGKRDIMSLLVKANVSEKETARLNEEELLAQMRTIILAGHETTANCLSWTLLELSRHPEMQKHLRNEIRTMEKNIQAREDTEFSPRDYEAMPYLSAVLKESLRYHPVAFNSFRQAADDDVLPLSTPIITVSGEVITELPIPKGTKIVTSIGGYNRNQDIFGQDAHIFNPERWLRPDGVKKMVSIGVYSNLLSFAGGVRSCIGWKFALLEMQTFLVRLINDFEFSLTPEAHKVRREPCLVMIPTVEGQVERGAQLPLEVRIAHREEVE</sequence>
<dbReference type="Gene3D" id="1.10.630.10">
    <property type="entry name" value="Cytochrome P450"/>
    <property type="match status" value="1"/>
</dbReference>
<dbReference type="GO" id="GO:0020037">
    <property type="term" value="F:heme binding"/>
    <property type="evidence" value="ECO:0007669"/>
    <property type="project" value="InterPro"/>
</dbReference>
<evidence type="ECO:0000313" key="14">
    <source>
        <dbReference type="EMBL" id="PFH52187.1"/>
    </source>
</evidence>
<dbReference type="GO" id="GO:0016020">
    <property type="term" value="C:membrane"/>
    <property type="evidence" value="ECO:0007669"/>
    <property type="project" value="UniProtKB-SubCell"/>
</dbReference>
<comment type="similarity">
    <text evidence="4">Belongs to the cytochrome P450 family.</text>
</comment>
<keyword evidence="15" id="KW-1185">Reference proteome</keyword>
<keyword evidence="6" id="KW-0812">Transmembrane</keyword>
<evidence type="ECO:0000256" key="3">
    <source>
        <dbReference type="ARBA" id="ARBA00004721"/>
    </source>
</evidence>
<dbReference type="AlphaFoldDB" id="A0A2A9NV82"/>
<keyword evidence="11" id="KW-0503">Monooxygenase</keyword>
<dbReference type="InterPro" id="IPR001128">
    <property type="entry name" value="Cyt_P450"/>
</dbReference>
<evidence type="ECO:0000256" key="9">
    <source>
        <dbReference type="ARBA" id="ARBA00023002"/>
    </source>
</evidence>
<evidence type="ECO:0000256" key="10">
    <source>
        <dbReference type="ARBA" id="ARBA00023004"/>
    </source>
</evidence>
<dbReference type="PRINTS" id="PR00385">
    <property type="entry name" value="P450"/>
</dbReference>
<evidence type="ECO:0000256" key="12">
    <source>
        <dbReference type="ARBA" id="ARBA00023136"/>
    </source>
</evidence>
<evidence type="ECO:0000256" key="4">
    <source>
        <dbReference type="ARBA" id="ARBA00010617"/>
    </source>
</evidence>
<dbReference type="PRINTS" id="PR00463">
    <property type="entry name" value="EP450I"/>
</dbReference>
<proteinExistence type="inferred from homology"/>
<evidence type="ECO:0000256" key="2">
    <source>
        <dbReference type="ARBA" id="ARBA00004370"/>
    </source>
</evidence>
<reference evidence="14 15" key="1">
    <citation type="submission" date="2014-02" db="EMBL/GenBank/DDBJ databases">
        <title>Transposable element dynamics among asymbiotic and ectomycorrhizal Amanita fungi.</title>
        <authorList>
            <consortium name="DOE Joint Genome Institute"/>
            <person name="Hess J."/>
            <person name="Skrede I."/>
            <person name="Wolfe B."/>
            <person name="LaButti K."/>
            <person name="Ohm R.A."/>
            <person name="Grigoriev I.V."/>
            <person name="Pringle A."/>
        </authorList>
    </citation>
    <scope>NUCLEOTIDE SEQUENCE [LARGE SCALE GENOMIC DNA]</scope>
    <source>
        <strain evidence="14 15">SKay4041</strain>
    </source>
</reference>
<dbReference type="InterPro" id="IPR050121">
    <property type="entry name" value="Cytochrome_P450_monoxygenase"/>
</dbReference>
<dbReference type="Pfam" id="PF00067">
    <property type="entry name" value="p450"/>
    <property type="match status" value="1"/>
</dbReference>
<dbReference type="InterPro" id="IPR002401">
    <property type="entry name" value="Cyt_P450_E_grp-I"/>
</dbReference>
<dbReference type="GO" id="GO:0004497">
    <property type="term" value="F:monooxygenase activity"/>
    <property type="evidence" value="ECO:0007669"/>
    <property type="project" value="UniProtKB-KW"/>
</dbReference>
<dbReference type="InterPro" id="IPR036396">
    <property type="entry name" value="Cyt_P450_sf"/>
</dbReference>
<evidence type="ECO:0000256" key="5">
    <source>
        <dbReference type="ARBA" id="ARBA00022617"/>
    </source>
</evidence>
<dbReference type="PANTHER" id="PTHR24305:SF166">
    <property type="entry name" value="CYTOCHROME P450 12A4, MITOCHONDRIAL-RELATED"/>
    <property type="match status" value="1"/>
</dbReference>
<comment type="pathway">
    <text evidence="3">Secondary metabolite biosynthesis; terpenoid biosynthesis.</text>
</comment>
<dbReference type="STRING" id="703135.A0A2A9NV82"/>
<dbReference type="GO" id="GO:0005506">
    <property type="term" value="F:iron ion binding"/>
    <property type="evidence" value="ECO:0007669"/>
    <property type="project" value="InterPro"/>
</dbReference>
<keyword evidence="10 13" id="KW-0408">Iron</keyword>
<gene>
    <name evidence="14" type="ORF">AMATHDRAFT_74464</name>
</gene>
<dbReference type="OrthoDB" id="1470350at2759"/>
<keyword evidence="7 13" id="KW-0479">Metal-binding</keyword>
<evidence type="ECO:0000256" key="8">
    <source>
        <dbReference type="ARBA" id="ARBA00022989"/>
    </source>
</evidence>